<dbReference type="Proteomes" id="UP000053144">
    <property type="component" value="Chromosome 3"/>
</dbReference>
<feature type="region of interest" description="Disordered" evidence="1">
    <location>
        <begin position="166"/>
        <end position="236"/>
    </location>
</feature>
<name>A0A0L9U266_PHAAN</name>
<gene>
    <name evidence="2" type="ORF">LR48_Vigan03g014800</name>
</gene>
<evidence type="ECO:0000313" key="3">
    <source>
        <dbReference type="Proteomes" id="UP000053144"/>
    </source>
</evidence>
<protein>
    <submittedName>
        <fullName evidence="2">Uncharacterized protein</fullName>
    </submittedName>
</protein>
<organism evidence="2 3">
    <name type="scientific">Phaseolus angularis</name>
    <name type="common">Azuki bean</name>
    <name type="synonym">Vigna angularis</name>
    <dbReference type="NCBI Taxonomy" id="3914"/>
    <lineage>
        <taxon>Eukaryota</taxon>
        <taxon>Viridiplantae</taxon>
        <taxon>Streptophyta</taxon>
        <taxon>Embryophyta</taxon>
        <taxon>Tracheophyta</taxon>
        <taxon>Spermatophyta</taxon>
        <taxon>Magnoliopsida</taxon>
        <taxon>eudicotyledons</taxon>
        <taxon>Gunneridae</taxon>
        <taxon>Pentapetalae</taxon>
        <taxon>rosids</taxon>
        <taxon>fabids</taxon>
        <taxon>Fabales</taxon>
        <taxon>Fabaceae</taxon>
        <taxon>Papilionoideae</taxon>
        <taxon>50 kb inversion clade</taxon>
        <taxon>NPAAA clade</taxon>
        <taxon>indigoferoid/millettioid clade</taxon>
        <taxon>Phaseoleae</taxon>
        <taxon>Vigna</taxon>
    </lineage>
</organism>
<evidence type="ECO:0000313" key="2">
    <source>
        <dbReference type="EMBL" id="KOM36767.1"/>
    </source>
</evidence>
<feature type="compositionally biased region" description="Polar residues" evidence="1">
    <location>
        <begin position="172"/>
        <end position="186"/>
    </location>
</feature>
<reference evidence="3" key="1">
    <citation type="journal article" date="2015" name="Proc. Natl. Acad. Sci. U.S.A.">
        <title>Genome sequencing of adzuki bean (Vigna angularis) provides insight into high starch and low fat accumulation and domestication.</title>
        <authorList>
            <person name="Yang K."/>
            <person name="Tian Z."/>
            <person name="Chen C."/>
            <person name="Luo L."/>
            <person name="Zhao B."/>
            <person name="Wang Z."/>
            <person name="Yu L."/>
            <person name="Li Y."/>
            <person name="Sun Y."/>
            <person name="Li W."/>
            <person name="Chen Y."/>
            <person name="Li Y."/>
            <person name="Zhang Y."/>
            <person name="Ai D."/>
            <person name="Zhao J."/>
            <person name="Shang C."/>
            <person name="Ma Y."/>
            <person name="Wu B."/>
            <person name="Wang M."/>
            <person name="Gao L."/>
            <person name="Sun D."/>
            <person name="Zhang P."/>
            <person name="Guo F."/>
            <person name="Wang W."/>
            <person name="Li Y."/>
            <person name="Wang J."/>
            <person name="Varshney R.K."/>
            <person name="Wang J."/>
            <person name="Ling H.Q."/>
            <person name="Wan P."/>
        </authorList>
    </citation>
    <scope>NUCLEOTIDE SEQUENCE</scope>
    <source>
        <strain evidence="3">cv. Jingnong 6</strain>
    </source>
</reference>
<dbReference type="AlphaFoldDB" id="A0A0L9U266"/>
<evidence type="ECO:0000256" key="1">
    <source>
        <dbReference type="SAM" id="MobiDB-lite"/>
    </source>
</evidence>
<dbReference type="EMBL" id="CM003373">
    <property type="protein sequence ID" value="KOM36767.1"/>
    <property type="molecule type" value="Genomic_DNA"/>
</dbReference>
<sequence length="417" mass="47026">MPGATLPEIGAPGRDRGARARILQNAEFCRFEARTSIYIMQQLPTYRKSNSPYLLKTSLNLSPKRFAEKLWTFSVSPFPNLQQAFCSSRCSTEHSTQRYGSKNSTLPEVQNQYPMNPRLFTYKGKEIGPSTTGRITTVPFHSLVQCPLTKEMMVSPLVDEAIQKWKDPPPTSCTTLQTGSPSTFSKCSRPLPHFQKRAAAPPFTTHNWSPRGSRRTSHLSSEHGRKQCPTTTNGRQLPHVQLSQQRQWSAVCQGVNVRPAVVESRCPLGSGRPSVMGCQRGRAVRCQHSCQSGHAFGATIHLLRSTLRQLRRTNDIREFHRRRSFQTKLEVVVLRGTLDGRTNLGWQLMRMPVTTPPGCQNACNYADFIQSGQSVVLSLILCMRYNALMCDELYGDERLEEVLNEENLVDVEVKTEQ</sequence>
<proteinExistence type="predicted"/>
<accession>A0A0L9U266</accession>
<dbReference type="Gramene" id="KOM36767">
    <property type="protein sequence ID" value="KOM36767"/>
    <property type="gene ID" value="LR48_Vigan03g014800"/>
</dbReference>